<dbReference type="AlphaFoldDB" id="A0A8J5I6A2"/>
<evidence type="ECO:0000256" key="2">
    <source>
        <dbReference type="SAM" id="Phobius"/>
    </source>
</evidence>
<dbReference type="OrthoDB" id="678088at2759"/>
<evidence type="ECO:0000256" key="1">
    <source>
        <dbReference type="SAM" id="MobiDB-lite"/>
    </source>
</evidence>
<keyword evidence="2" id="KW-1133">Transmembrane helix</keyword>
<comment type="caution">
    <text evidence="3">The sequence shown here is derived from an EMBL/GenBank/DDBJ whole genome shotgun (WGS) entry which is preliminary data.</text>
</comment>
<organism evidence="3 4">
    <name type="scientific">Zingiber officinale</name>
    <name type="common">Ginger</name>
    <name type="synonym">Amomum zingiber</name>
    <dbReference type="NCBI Taxonomy" id="94328"/>
    <lineage>
        <taxon>Eukaryota</taxon>
        <taxon>Viridiplantae</taxon>
        <taxon>Streptophyta</taxon>
        <taxon>Embryophyta</taxon>
        <taxon>Tracheophyta</taxon>
        <taxon>Spermatophyta</taxon>
        <taxon>Magnoliopsida</taxon>
        <taxon>Liliopsida</taxon>
        <taxon>Zingiberales</taxon>
        <taxon>Zingiberaceae</taxon>
        <taxon>Zingiber</taxon>
    </lineage>
</organism>
<dbReference type="InterPro" id="IPR021855">
    <property type="entry name" value="PAM68-like"/>
</dbReference>
<accession>A0A8J5I6A2</accession>
<dbReference type="PANTHER" id="PTHR34575:SF6">
    <property type="entry name" value="EXPRESSED PROTEIN"/>
    <property type="match status" value="1"/>
</dbReference>
<dbReference type="Pfam" id="PF11947">
    <property type="entry name" value="DUF3464"/>
    <property type="match status" value="1"/>
</dbReference>
<keyword evidence="2" id="KW-0472">Membrane</keyword>
<feature type="compositionally biased region" description="Basic and acidic residues" evidence="1">
    <location>
        <begin position="53"/>
        <end position="66"/>
    </location>
</feature>
<dbReference type="Proteomes" id="UP000734854">
    <property type="component" value="Unassembled WGS sequence"/>
</dbReference>
<evidence type="ECO:0008006" key="5">
    <source>
        <dbReference type="Google" id="ProtNLM"/>
    </source>
</evidence>
<proteinExistence type="predicted"/>
<evidence type="ECO:0000313" key="3">
    <source>
        <dbReference type="EMBL" id="KAG6529506.1"/>
    </source>
</evidence>
<keyword evidence="2" id="KW-0812">Transmembrane</keyword>
<name>A0A8J5I6A2_ZINOF</name>
<gene>
    <name evidence="3" type="ORF">ZIOFF_011705</name>
</gene>
<sequence length="180" mass="19487">MGTLSHHVVLLPSSLAGTASRQTRISSIKCSNRGFATPQRAQGSRGFGVPAPADHKSRSKGDDTALRGDGSGSRKGSSEDDEIPQVVLDRMLRRILISVGGPMASGFVLLYLEGLVKKGGLWEVPAWLPFLTILFSFGTSAMGIAYGTLSSSWDPEREGSLLGWEQAQKNWPELWKEENE</sequence>
<reference evidence="3 4" key="1">
    <citation type="submission" date="2020-08" db="EMBL/GenBank/DDBJ databases">
        <title>Plant Genome Project.</title>
        <authorList>
            <person name="Zhang R.-G."/>
        </authorList>
    </citation>
    <scope>NUCLEOTIDE SEQUENCE [LARGE SCALE GENOMIC DNA]</scope>
    <source>
        <tissue evidence="3">Rhizome</tissue>
    </source>
</reference>
<feature type="transmembrane region" description="Helical" evidence="2">
    <location>
        <begin position="124"/>
        <end position="149"/>
    </location>
</feature>
<evidence type="ECO:0000313" key="4">
    <source>
        <dbReference type="Proteomes" id="UP000734854"/>
    </source>
</evidence>
<feature type="region of interest" description="Disordered" evidence="1">
    <location>
        <begin position="32"/>
        <end position="82"/>
    </location>
</feature>
<protein>
    <recommendedName>
        <fullName evidence="5">PAM68-like protein</fullName>
    </recommendedName>
</protein>
<dbReference type="EMBL" id="JACMSC010000003">
    <property type="protein sequence ID" value="KAG6529506.1"/>
    <property type="molecule type" value="Genomic_DNA"/>
</dbReference>
<dbReference type="PANTHER" id="PTHR34575">
    <property type="entry name" value="PROTEIN PAM68, CHLOROPLASTIC"/>
    <property type="match status" value="1"/>
</dbReference>
<feature type="transmembrane region" description="Helical" evidence="2">
    <location>
        <begin position="95"/>
        <end position="112"/>
    </location>
</feature>
<keyword evidence="4" id="KW-1185">Reference proteome</keyword>